<dbReference type="GO" id="GO:0007094">
    <property type="term" value="P:mitotic spindle assembly checkpoint signaling"/>
    <property type="evidence" value="ECO:0007669"/>
    <property type="project" value="TreeGrafter"/>
</dbReference>
<name>A0A8K0TVA7_9PEZI</name>
<feature type="compositionally biased region" description="Basic and acidic residues" evidence="2">
    <location>
        <begin position="110"/>
        <end position="141"/>
    </location>
</feature>
<dbReference type="InterPro" id="IPR033338">
    <property type="entry name" value="Spc105/Spc7"/>
</dbReference>
<evidence type="ECO:0000313" key="4">
    <source>
        <dbReference type="EMBL" id="KAH7375701.1"/>
    </source>
</evidence>
<dbReference type="OrthoDB" id="5592879at2759"/>
<feature type="coiled-coil region" evidence="1">
    <location>
        <begin position="1150"/>
        <end position="1230"/>
    </location>
</feature>
<gene>
    <name evidence="4" type="ORF">B0T11DRAFT_309027</name>
</gene>
<feature type="compositionally biased region" description="Acidic residues" evidence="2">
    <location>
        <begin position="864"/>
        <end position="874"/>
    </location>
</feature>
<evidence type="ECO:0000259" key="3">
    <source>
        <dbReference type="SMART" id="SM00787"/>
    </source>
</evidence>
<evidence type="ECO:0000256" key="2">
    <source>
        <dbReference type="SAM" id="MobiDB-lite"/>
    </source>
</evidence>
<dbReference type="InterPro" id="IPR013253">
    <property type="entry name" value="Spc7_domain"/>
</dbReference>
<dbReference type="GO" id="GO:1990758">
    <property type="term" value="P:mitotic sister chromatid biorientation"/>
    <property type="evidence" value="ECO:0007669"/>
    <property type="project" value="TreeGrafter"/>
</dbReference>
<keyword evidence="5" id="KW-1185">Reference proteome</keyword>
<dbReference type="PANTHER" id="PTHR28260:SF1">
    <property type="entry name" value="SPINDLE POLE BODY COMPONENT SPC105"/>
    <property type="match status" value="1"/>
</dbReference>
<feature type="region of interest" description="Disordered" evidence="2">
    <location>
        <begin position="1"/>
        <end position="295"/>
    </location>
</feature>
<dbReference type="PANTHER" id="PTHR28260">
    <property type="entry name" value="SPINDLE POLE BODY COMPONENT SPC105"/>
    <property type="match status" value="1"/>
</dbReference>
<feature type="compositionally biased region" description="Low complexity" evidence="2">
    <location>
        <begin position="628"/>
        <end position="656"/>
    </location>
</feature>
<dbReference type="Pfam" id="PF15402">
    <property type="entry name" value="MELT_2"/>
    <property type="match status" value="7"/>
</dbReference>
<feature type="compositionally biased region" description="Basic and acidic residues" evidence="2">
    <location>
        <begin position="188"/>
        <end position="205"/>
    </location>
</feature>
<feature type="compositionally biased region" description="Acidic residues" evidence="2">
    <location>
        <begin position="237"/>
        <end position="249"/>
    </location>
</feature>
<feature type="compositionally biased region" description="Polar residues" evidence="2">
    <location>
        <begin position="669"/>
        <end position="692"/>
    </location>
</feature>
<reference evidence="4" key="1">
    <citation type="journal article" date="2021" name="Nat. Commun.">
        <title>Genetic determinants of endophytism in the Arabidopsis root mycobiome.</title>
        <authorList>
            <person name="Mesny F."/>
            <person name="Miyauchi S."/>
            <person name="Thiergart T."/>
            <person name="Pickel B."/>
            <person name="Atanasova L."/>
            <person name="Karlsson M."/>
            <person name="Huettel B."/>
            <person name="Barry K.W."/>
            <person name="Haridas S."/>
            <person name="Chen C."/>
            <person name="Bauer D."/>
            <person name="Andreopoulos W."/>
            <person name="Pangilinan J."/>
            <person name="LaButti K."/>
            <person name="Riley R."/>
            <person name="Lipzen A."/>
            <person name="Clum A."/>
            <person name="Drula E."/>
            <person name="Henrissat B."/>
            <person name="Kohler A."/>
            <person name="Grigoriev I.V."/>
            <person name="Martin F.M."/>
            <person name="Hacquard S."/>
        </authorList>
    </citation>
    <scope>NUCLEOTIDE SEQUENCE</scope>
    <source>
        <strain evidence="4">MPI-CAGE-AT-0016</strain>
    </source>
</reference>
<sequence>MASLGDTTMPATRRQRKSIGGHMPSAKSIDKENATVDLGSTLAANRKKSRSKSIGPGGLDVLRNGSGNRRASLAVPPKPAPRSILKPTIAPLAEIPPLKKRSSDSTKNSTLDHEGSSKIALRTEEEQQAAAKEREERERRDARRKSLANRRVSFAAEATLHTFQIEYMPESTTSTDATRRGSSAANQPKHDDPDIVPDSPEHESEQTQSRRRSSALPPLAYQDDNTIASSIYSSDSEATDGVEEVETDENSASSSDNDSDADDGTMVTVEDHEVTGASVMSAFSARSEPNYGDNDTIDQALRAASETAGAQGLRHDFSDSDEEVIPSFGWIKKGKPQSAPSEVQGDNLQRDALPDLTINGGVEMEMTTAIGGIIRTEAEEEDDDDQEMSMDVTNALGGILHSAAAPLPGAQSDAGEMMQLDETMEFTKAIGGIQRSAAPPSEYDDENEDMSMEFTAAIGKLLPSQGQRTSSRRQSTTSHAEEEDATMDMDMTVGVGKILRDQAAALPADDETMGMDMTVGVGRILASAEESETDETMGMDMTTAVGGILRSATTQESRLAARRLMEEEVNHPDTPSKSPGPSSKTPSSALASAVKHLSVAPEQTPPSMGVFGGPSLRRSMPRQRSATPQSSPLQRSPSPRRGAAASKPASPLKPLSPTKPPLRIRRTSPAKTTRESSPIRASSPVRTPQSARKTAAGPSMLLDSRPAASPAKSPSKTLNVFQHDPETGAMTPLVTLTPQPRQHSGVGADKPGLGSPRVSEIFSRRASLGEAALNFVPGTARGVSFADPRVIEDEVDRDSREENDKENGRSILEREVDGQDEQESALTLKEMIASMSPKRKPLKGRKSLHVGSASGLLGKRPFELDDEDEDAEDTDGVKRLKGHQGSPVKNVKLQQPPSKAETTGRRQTRLAQPQLGDSVLDRISPAIQSPAKGAVSPKDQVRFRDVHDDTATNLIDFDRSPVKNEYLLDTDGPEDRVHLQDFLNMTSIRFMELTTTKRRHTQAPDAFKDGLLDGEDTFSLQRCVVAGACTVPMLELYQHSCRELKKYISEGRRIVREIEGETFEENPPLFREYMSATPELKSILDNQFKNGKTHARLESKAMWYEWRTALQGGLKEGLVKITDDMADDERVLEKQQKLLSSVVPALDAKFRALEEERSNLELVAQELEESDPTELEHVRSDLARAETDVEKKTREIAELRRQLEEAENGVEELTLRKQVCLNEIKEAEKVREDCRGWSTSEISSLQGRVDAIEKQHGWAITGIANSTVSMTYLRDIELVFDVASFQYGQKNSQIDLWYIAANRSTNARPATAEREFFVQCIRDHIRALPQSRTKISDLLHMVRAGWDSALSTCDDIRRLNLTFPTRVARTSDTSVAVLSSLLLAPLQTKVEVVIGLEGVSAPDKIAFAVRPEAKVVYGEQFNVGKMTDFLTTHLGITLRGKDDERQSWSDVLVSLHEKLLARGRK</sequence>
<dbReference type="GO" id="GO:0034501">
    <property type="term" value="P:protein localization to kinetochore"/>
    <property type="evidence" value="ECO:0007669"/>
    <property type="project" value="TreeGrafter"/>
</dbReference>
<evidence type="ECO:0000256" key="1">
    <source>
        <dbReference type="SAM" id="Coils"/>
    </source>
</evidence>
<evidence type="ECO:0000313" key="5">
    <source>
        <dbReference type="Proteomes" id="UP000813385"/>
    </source>
</evidence>
<feature type="compositionally biased region" description="Polar residues" evidence="2">
    <location>
        <begin position="170"/>
        <end position="186"/>
    </location>
</feature>
<proteinExistence type="predicted"/>
<feature type="compositionally biased region" description="Polar residues" evidence="2">
    <location>
        <begin position="223"/>
        <end position="236"/>
    </location>
</feature>
<feature type="domain" description="Spc7 kinetochore protein" evidence="3">
    <location>
        <begin position="962"/>
        <end position="1281"/>
    </location>
</feature>
<feature type="compositionally biased region" description="Low complexity" evidence="2">
    <location>
        <begin position="575"/>
        <end position="588"/>
    </location>
</feature>
<feature type="compositionally biased region" description="Low complexity" evidence="2">
    <location>
        <begin position="706"/>
        <end position="716"/>
    </location>
</feature>
<protein>
    <submittedName>
        <fullName evidence="4">Spc7 kinetochore protein-domain-containing protein</fullName>
    </submittedName>
</protein>
<dbReference type="Proteomes" id="UP000813385">
    <property type="component" value="Unassembled WGS sequence"/>
</dbReference>
<dbReference type="Pfam" id="PF18210">
    <property type="entry name" value="Knl1_RWD_C"/>
    <property type="match status" value="1"/>
</dbReference>
<feature type="compositionally biased region" description="Low complexity" evidence="2">
    <location>
        <begin position="464"/>
        <end position="478"/>
    </location>
</feature>
<organism evidence="4 5">
    <name type="scientific">Plectosphaerella cucumerina</name>
    <dbReference type="NCBI Taxonomy" id="40658"/>
    <lineage>
        <taxon>Eukaryota</taxon>
        <taxon>Fungi</taxon>
        <taxon>Dikarya</taxon>
        <taxon>Ascomycota</taxon>
        <taxon>Pezizomycotina</taxon>
        <taxon>Sordariomycetes</taxon>
        <taxon>Hypocreomycetidae</taxon>
        <taxon>Glomerellales</taxon>
        <taxon>Plectosphaerellaceae</taxon>
        <taxon>Plectosphaerella</taxon>
    </lineage>
</organism>
<dbReference type="InterPro" id="IPR040850">
    <property type="entry name" value="Knl1_RWD_C"/>
</dbReference>
<feature type="compositionally biased region" description="Polar residues" evidence="2">
    <location>
        <begin position="1"/>
        <end position="10"/>
    </location>
</feature>
<dbReference type="Pfam" id="PF08317">
    <property type="entry name" value="Spc7"/>
    <property type="match status" value="1"/>
</dbReference>
<dbReference type="EMBL" id="JAGPXD010000001">
    <property type="protein sequence ID" value="KAH7375701.1"/>
    <property type="molecule type" value="Genomic_DNA"/>
</dbReference>
<comment type="caution">
    <text evidence="4">The sequence shown here is derived from an EMBL/GenBank/DDBJ whole genome shotgun (WGS) entry which is preliminary data.</text>
</comment>
<dbReference type="GO" id="GO:0000776">
    <property type="term" value="C:kinetochore"/>
    <property type="evidence" value="ECO:0007669"/>
    <property type="project" value="TreeGrafter"/>
</dbReference>
<feature type="region of interest" description="Disordered" evidence="2">
    <location>
        <begin position="461"/>
        <end position="488"/>
    </location>
</feature>
<feature type="compositionally biased region" description="Basic residues" evidence="2">
    <location>
        <begin position="837"/>
        <end position="848"/>
    </location>
</feature>
<dbReference type="SMART" id="SM00787">
    <property type="entry name" value="Spc7"/>
    <property type="match status" value="1"/>
</dbReference>
<accession>A0A8K0TVA7</accession>
<feature type="compositionally biased region" description="Basic and acidic residues" evidence="2">
    <location>
        <begin position="789"/>
        <end position="817"/>
    </location>
</feature>
<feature type="compositionally biased region" description="Polar residues" evidence="2">
    <location>
        <begin position="892"/>
        <end position="901"/>
    </location>
</feature>
<keyword evidence="1" id="KW-0175">Coiled coil</keyword>
<feature type="region of interest" description="Disordered" evidence="2">
    <location>
        <begin position="782"/>
        <end position="920"/>
    </location>
</feature>
<feature type="region of interest" description="Disordered" evidence="2">
    <location>
        <begin position="568"/>
        <end position="757"/>
    </location>
</feature>
<dbReference type="SMART" id="SM01315">
    <property type="entry name" value="Spc7_N"/>
    <property type="match status" value="1"/>
</dbReference>